<evidence type="ECO:0000256" key="1">
    <source>
        <dbReference type="ARBA" id="ARBA00022630"/>
    </source>
</evidence>
<protein>
    <submittedName>
        <fullName evidence="8">Nitrilotriacetate monooxygenase subunit A</fullName>
    </submittedName>
</protein>
<proteinExistence type="inferred from homology"/>
<dbReference type="AlphaFoldDB" id="A0A511B6W3"/>
<dbReference type="NCBIfam" id="TIGR03860">
    <property type="entry name" value="FMN_nitrolo"/>
    <property type="match status" value="1"/>
</dbReference>
<dbReference type="OrthoDB" id="6752030at2"/>
<sequence length="440" mass="49183">MTASRITRVPFALGAYFTGSATNGDAWRAPEDDTDADLTFERYRDYVLTLEKGRFDAIFLYDNVLPVPDPSRIARTPALARWDTFTLLAALAVTSSHIGLIGTASTTFNEPYNIARRVASLDVLSGGRAGWNVVTATGGGENFNLVSHVDHALRYERAHEFVDVVKGLWNSIEPEAFTRNKNSGVWLDPSRVHPLNHKGRFFQVAGPLNSPPPIQHPPILAQAGASGAGKELAARIGEIIYTAEYDINAARTYRSDVLERAARYGRDDRHIRILPGLAPIVGRTDSEAREKFERYQSYLDKADVLRAISLYSSLGTDLSQWPEDRPIELSSVEETNSHKSRQSLIVDWIRKTRPTVKDILHNFTRGGHRLLIGTPASIVDEIEEWYHTGACDGFNIMFTSAPGGINDFVELVIPELQRRGLTRKFYESRILRKNLRIPPT</sequence>
<dbReference type="InterPro" id="IPR016215">
    <property type="entry name" value="NTA_MOA"/>
</dbReference>
<feature type="binding site" evidence="6">
    <location>
        <position position="62"/>
    </location>
    <ligand>
        <name>FMN</name>
        <dbReference type="ChEBI" id="CHEBI:58210"/>
    </ligand>
</feature>
<evidence type="ECO:0000256" key="3">
    <source>
        <dbReference type="ARBA" id="ARBA00023002"/>
    </source>
</evidence>
<evidence type="ECO:0000256" key="2">
    <source>
        <dbReference type="ARBA" id="ARBA00022643"/>
    </source>
</evidence>
<dbReference type="RefSeq" id="WP_146859089.1">
    <property type="nucleotide sequence ID" value="NZ_BARK01000001.1"/>
</dbReference>
<keyword evidence="3" id="KW-0560">Oxidoreductase</keyword>
<keyword evidence="9" id="KW-1185">Reference proteome</keyword>
<feature type="domain" description="Luciferase-like" evidence="7">
    <location>
        <begin position="37"/>
        <end position="390"/>
    </location>
</feature>
<dbReference type="EMBL" id="BJVA01000002">
    <property type="protein sequence ID" value="GEK95422.1"/>
    <property type="molecule type" value="Genomic_DNA"/>
</dbReference>
<dbReference type="Proteomes" id="UP000321079">
    <property type="component" value="Unassembled WGS sequence"/>
</dbReference>
<dbReference type="GO" id="GO:0004497">
    <property type="term" value="F:monooxygenase activity"/>
    <property type="evidence" value="ECO:0007669"/>
    <property type="project" value="UniProtKB-KW"/>
</dbReference>
<dbReference type="PANTHER" id="PTHR30011">
    <property type="entry name" value="ALKANESULFONATE MONOOXYGENASE-RELATED"/>
    <property type="match status" value="1"/>
</dbReference>
<gene>
    <name evidence="8" type="ORF">GKA01_06190</name>
</gene>
<evidence type="ECO:0000313" key="8">
    <source>
        <dbReference type="EMBL" id="GEK95422.1"/>
    </source>
</evidence>
<feature type="binding site" evidence="6">
    <location>
        <position position="103"/>
    </location>
    <ligand>
        <name>FMN</name>
        <dbReference type="ChEBI" id="CHEBI:58210"/>
    </ligand>
</feature>
<evidence type="ECO:0000256" key="4">
    <source>
        <dbReference type="ARBA" id="ARBA00023033"/>
    </source>
</evidence>
<dbReference type="Pfam" id="PF00296">
    <property type="entry name" value="Bac_luciferase"/>
    <property type="match status" value="1"/>
</dbReference>
<dbReference type="GO" id="GO:0016705">
    <property type="term" value="F:oxidoreductase activity, acting on paired donors, with incorporation or reduction of molecular oxygen"/>
    <property type="evidence" value="ECO:0007669"/>
    <property type="project" value="InterPro"/>
</dbReference>
<keyword evidence="1 6" id="KW-0285">Flavoprotein</keyword>
<dbReference type="SUPFAM" id="SSF51679">
    <property type="entry name" value="Bacterial luciferase-like"/>
    <property type="match status" value="1"/>
</dbReference>
<dbReference type="InterPro" id="IPR011251">
    <property type="entry name" value="Luciferase-like_dom"/>
</dbReference>
<feature type="binding site" evidence="6">
    <location>
        <position position="155"/>
    </location>
    <ligand>
        <name>FMN</name>
        <dbReference type="ChEBI" id="CHEBI:58210"/>
    </ligand>
</feature>
<comment type="caution">
    <text evidence="8">The sequence shown here is derived from an EMBL/GenBank/DDBJ whole genome shotgun (WGS) entry which is preliminary data.</text>
</comment>
<evidence type="ECO:0000259" key="7">
    <source>
        <dbReference type="Pfam" id="PF00296"/>
    </source>
</evidence>
<dbReference type="PANTHER" id="PTHR30011:SF16">
    <property type="entry name" value="C2H2 FINGER DOMAIN TRANSCRIPTION FACTOR (EUROFUNG)-RELATED"/>
    <property type="match status" value="1"/>
</dbReference>
<dbReference type="Gene3D" id="3.20.20.30">
    <property type="entry name" value="Luciferase-like domain"/>
    <property type="match status" value="1"/>
</dbReference>
<evidence type="ECO:0000256" key="6">
    <source>
        <dbReference type="PIRSR" id="PIRSR000337-1"/>
    </source>
</evidence>
<feature type="binding site" evidence="6">
    <location>
        <position position="151"/>
    </location>
    <ligand>
        <name>FMN</name>
        <dbReference type="ChEBI" id="CHEBI:58210"/>
    </ligand>
</feature>
<dbReference type="InterPro" id="IPR036661">
    <property type="entry name" value="Luciferase-like_sf"/>
</dbReference>
<dbReference type="CDD" id="cd01095">
    <property type="entry name" value="Nitrilotriacetate_monoxgenase"/>
    <property type="match status" value="1"/>
</dbReference>
<name>A0A511B6W3_9PROT</name>
<dbReference type="PIRSF" id="PIRSF000337">
    <property type="entry name" value="NTA_MOA"/>
    <property type="match status" value="1"/>
</dbReference>
<reference evidence="8 9" key="1">
    <citation type="submission" date="2019-07" db="EMBL/GenBank/DDBJ databases">
        <title>Whole genome shotgun sequence of Gluconobacter kanchanaburiensis NBRC 103587.</title>
        <authorList>
            <person name="Hosoyama A."/>
            <person name="Uohara A."/>
            <person name="Ohji S."/>
            <person name="Ichikawa N."/>
        </authorList>
    </citation>
    <scope>NUCLEOTIDE SEQUENCE [LARGE SCALE GENOMIC DNA]</scope>
    <source>
        <strain evidence="8 9">NBRC 103587</strain>
    </source>
</reference>
<evidence type="ECO:0000313" key="9">
    <source>
        <dbReference type="Proteomes" id="UP000321079"/>
    </source>
</evidence>
<feature type="binding site" evidence="6">
    <location>
        <position position="226"/>
    </location>
    <ligand>
        <name>FMN</name>
        <dbReference type="ChEBI" id="CHEBI:58210"/>
    </ligand>
</feature>
<keyword evidence="4 8" id="KW-0503">Monooxygenase</keyword>
<dbReference type="InterPro" id="IPR051260">
    <property type="entry name" value="Diverse_substr_monoxygenases"/>
</dbReference>
<accession>A0A511B6W3</accession>
<comment type="similarity">
    <text evidence="5">Belongs to the NtaA/SnaA/DszA monooxygenase family.</text>
</comment>
<evidence type="ECO:0000256" key="5">
    <source>
        <dbReference type="ARBA" id="ARBA00033748"/>
    </source>
</evidence>
<organism evidence="8 9">
    <name type="scientific">Gluconobacter kanchanaburiensis NBRC 103587</name>
    <dbReference type="NCBI Taxonomy" id="1307948"/>
    <lineage>
        <taxon>Bacteria</taxon>
        <taxon>Pseudomonadati</taxon>
        <taxon>Pseudomonadota</taxon>
        <taxon>Alphaproteobacteria</taxon>
        <taxon>Acetobacterales</taxon>
        <taxon>Acetobacteraceae</taxon>
        <taxon>Gluconobacter</taxon>
    </lineage>
</organism>
<keyword evidence="2 6" id="KW-0288">FMN</keyword>